<evidence type="ECO:0000313" key="3">
    <source>
        <dbReference type="EMBL" id="GAA3560987.1"/>
    </source>
</evidence>
<feature type="compositionally biased region" description="Basic and acidic residues" evidence="1">
    <location>
        <begin position="125"/>
        <end position="137"/>
    </location>
</feature>
<feature type="region of interest" description="Disordered" evidence="1">
    <location>
        <begin position="165"/>
        <end position="185"/>
    </location>
</feature>
<evidence type="ECO:0000313" key="4">
    <source>
        <dbReference type="Proteomes" id="UP001500767"/>
    </source>
</evidence>
<feature type="region of interest" description="Disordered" evidence="1">
    <location>
        <begin position="115"/>
        <end position="137"/>
    </location>
</feature>
<dbReference type="Pfam" id="PF11716">
    <property type="entry name" value="MDMPI_N"/>
    <property type="match status" value="1"/>
</dbReference>
<dbReference type="InterPro" id="IPR017517">
    <property type="entry name" value="Maleyloyr_isom"/>
</dbReference>
<feature type="region of interest" description="Disordered" evidence="1">
    <location>
        <begin position="1"/>
        <end position="30"/>
    </location>
</feature>
<sequence length="303" mass="32443">MCSLTVPNGARPGRYSPADRVRAGASHERAGVATGRRHYLEPVSEPSPDARLAELRVLLTTATQRLLGSTIVVTDAEWALPSRLPGWSRAHVATHVARQADGFARLVEGAAAGERRAMYSSPEARTAEIEDGADRTGLELQTDLDTSAERLTEAFDRLDQLQVGQLQGGQGQGGQGTGDGPGTGWSAAVELRGGLVVPARLLPLGRLFEVELHHVDLDVGLDVEQIEPEVAEWLIEWVAFRARLRDEFPRVELHADSGFSTTVGQVGDGLVVHGTAPALVGWLTNRLEPDAVAGTRGLRLPSL</sequence>
<dbReference type="Gene3D" id="1.20.120.450">
    <property type="entry name" value="dinb family like domain"/>
    <property type="match status" value="1"/>
</dbReference>
<dbReference type="GO" id="GO:0016853">
    <property type="term" value="F:isomerase activity"/>
    <property type="evidence" value="ECO:0007669"/>
    <property type="project" value="UniProtKB-KW"/>
</dbReference>
<accession>A0ABP6X680</accession>
<proteinExistence type="predicted"/>
<evidence type="ECO:0000256" key="1">
    <source>
        <dbReference type="SAM" id="MobiDB-lite"/>
    </source>
</evidence>
<comment type="caution">
    <text evidence="3">The sequence shown here is derived from an EMBL/GenBank/DDBJ whole genome shotgun (WGS) entry which is preliminary data.</text>
</comment>
<reference evidence="4" key="1">
    <citation type="journal article" date="2019" name="Int. J. Syst. Evol. Microbiol.">
        <title>The Global Catalogue of Microorganisms (GCM) 10K type strain sequencing project: providing services to taxonomists for standard genome sequencing and annotation.</title>
        <authorList>
            <consortium name="The Broad Institute Genomics Platform"/>
            <consortium name="The Broad Institute Genome Sequencing Center for Infectious Disease"/>
            <person name="Wu L."/>
            <person name="Ma J."/>
        </authorList>
    </citation>
    <scope>NUCLEOTIDE SEQUENCE [LARGE SCALE GENOMIC DNA]</scope>
    <source>
        <strain evidence="4">JCM 16540</strain>
    </source>
</reference>
<dbReference type="EMBL" id="BAAAYR010000001">
    <property type="protein sequence ID" value="GAA3560987.1"/>
    <property type="molecule type" value="Genomic_DNA"/>
</dbReference>
<dbReference type="SUPFAM" id="SSF109854">
    <property type="entry name" value="DinB/YfiT-like putative metalloenzymes"/>
    <property type="match status" value="2"/>
</dbReference>
<keyword evidence="3" id="KW-0413">Isomerase</keyword>
<feature type="domain" description="Mycothiol-dependent maleylpyruvate isomerase metal-binding" evidence="2">
    <location>
        <begin position="61"/>
        <end position="160"/>
    </location>
</feature>
<dbReference type="Proteomes" id="UP001500767">
    <property type="component" value="Unassembled WGS sequence"/>
</dbReference>
<protein>
    <submittedName>
        <fullName evidence="3">Maleylpyruvate isomerase family mycothiol-dependent enzyme</fullName>
    </submittedName>
</protein>
<dbReference type="InterPro" id="IPR024344">
    <property type="entry name" value="MDMPI_metal-binding"/>
</dbReference>
<organism evidence="3 4">
    <name type="scientific">Microlunatus spumicola</name>
    <dbReference type="NCBI Taxonomy" id="81499"/>
    <lineage>
        <taxon>Bacteria</taxon>
        <taxon>Bacillati</taxon>
        <taxon>Actinomycetota</taxon>
        <taxon>Actinomycetes</taxon>
        <taxon>Propionibacteriales</taxon>
        <taxon>Propionibacteriaceae</taxon>
        <taxon>Microlunatus</taxon>
    </lineage>
</organism>
<feature type="compositionally biased region" description="Basic and acidic residues" evidence="1">
    <location>
        <begin position="17"/>
        <end position="30"/>
    </location>
</feature>
<dbReference type="InterPro" id="IPR034660">
    <property type="entry name" value="DinB/YfiT-like"/>
</dbReference>
<dbReference type="NCBIfam" id="TIGR03083">
    <property type="entry name" value="maleylpyruvate isomerase family mycothiol-dependent enzyme"/>
    <property type="match status" value="1"/>
</dbReference>
<gene>
    <name evidence="3" type="ORF">GCM10022197_15630</name>
</gene>
<feature type="compositionally biased region" description="Gly residues" evidence="1">
    <location>
        <begin position="166"/>
        <end position="183"/>
    </location>
</feature>
<evidence type="ECO:0000259" key="2">
    <source>
        <dbReference type="Pfam" id="PF11716"/>
    </source>
</evidence>
<keyword evidence="4" id="KW-1185">Reference proteome</keyword>
<name>A0ABP6X680_9ACTN</name>